<sequence length="164" mass="18054">MTKVAEKKIEVQDPHCAAPNLREDHDKGLELLKYLVIGLIFGIVFVKAEIISWFRIQEMFRLQSFHMYGVIGSAVVTGIISVQLIKRLNVKTIHGETIEIPDKVFKKGQVIGGFIFGLGWALTGACPGPLFAQIGSGYTVVLVTLISALAGTWVYGKYAHKLPN</sequence>
<dbReference type="EMBL" id="SNYF01000005">
    <property type="protein sequence ID" value="TDQ18467.1"/>
    <property type="molecule type" value="Genomic_DNA"/>
</dbReference>
<organism evidence="2 3">
    <name type="scientific">Algoriphagus boseongensis</name>
    <dbReference type="NCBI Taxonomy" id="1442587"/>
    <lineage>
        <taxon>Bacteria</taxon>
        <taxon>Pseudomonadati</taxon>
        <taxon>Bacteroidota</taxon>
        <taxon>Cytophagia</taxon>
        <taxon>Cytophagales</taxon>
        <taxon>Cyclobacteriaceae</taxon>
        <taxon>Algoriphagus</taxon>
    </lineage>
</organism>
<comment type="caution">
    <text evidence="2">The sequence shown here is derived from an EMBL/GenBank/DDBJ whole genome shotgun (WGS) entry which is preliminary data.</text>
</comment>
<proteinExistence type="predicted"/>
<dbReference type="Pfam" id="PF04143">
    <property type="entry name" value="Sulf_transp"/>
    <property type="match status" value="1"/>
</dbReference>
<evidence type="ECO:0000256" key="1">
    <source>
        <dbReference type="SAM" id="Phobius"/>
    </source>
</evidence>
<dbReference type="InterPro" id="IPR007272">
    <property type="entry name" value="Sulf_transp_TsuA/YedE"/>
</dbReference>
<feature type="transmembrane region" description="Helical" evidence="1">
    <location>
        <begin position="110"/>
        <end position="132"/>
    </location>
</feature>
<accession>A0A4V6PW57</accession>
<dbReference type="OrthoDB" id="9790409at2"/>
<reference evidence="2 3" key="1">
    <citation type="submission" date="2019-03" db="EMBL/GenBank/DDBJ databases">
        <title>Genomic Encyclopedia of Type Strains, Phase III (KMG-III): the genomes of soil and plant-associated and newly described type strains.</title>
        <authorList>
            <person name="Whitman W."/>
        </authorList>
    </citation>
    <scope>NUCLEOTIDE SEQUENCE [LARGE SCALE GENOMIC DNA]</scope>
    <source>
        <strain evidence="2 3">CECT 8446</strain>
    </source>
</reference>
<feature type="transmembrane region" description="Helical" evidence="1">
    <location>
        <begin position="31"/>
        <end position="53"/>
    </location>
</feature>
<dbReference type="Proteomes" id="UP000294535">
    <property type="component" value="Unassembled WGS sequence"/>
</dbReference>
<feature type="transmembrane region" description="Helical" evidence="1">
    <location>
        <begin position="65"/>
        <end position="85"/>
    </location>
</feature>
<keyword evidence="1" id="KW-0812">Transmembrane</keyword>
<keyword evidence="1" id="KW-0472">Membrane</keyword>
<protein>
    <submittedName>
        <fullName evidence="2">Uncharacterized protein</fullName>
    </submittedName>
</protein>
<evidence type="ECO:0000313" key="2">
    <source>
        <dbReference type="EMBL" id="TDQ18467.1"/>
    </source>
</evidence>
<dbReference type="AlphaFoldDB" id="A0A4V6PW57"/>
<name>A0A4V6PW57_9BACT</name>
<keyword evidence="1" id="KW-1133">Transmembrane helix</keyword>
<dbReference type="RefSeq" id="WP_133551923.1">
    <property type="nucleotide sequence ID" value="NZ_SNYF01000005.1"/>
</dbReference>
<gene>
    <name evidence="2" type="ORF">DFQ04_0269</name>
</gene>
<evidence type="ECO:0000313" key="3">
    <source>
        <dbReference type="Proteomes" id="UP000294535"/>
    </source>
</evidence>
<feature type="transmembrane region" description="Helical" evidence="1">
    <location>
        <begin position="138"/>
        <end position="156"/>
    </location>
</feature>
<keyword evidence="3" id="KW-1185">Reference proteome</keyword>